<dbReference type="Proteomes" id="UP001500280">
    <property type="component" value="Unassembled WGS sequence"/>
</dbReference>
<comment type="caution">
    <text evidence="1">The sequence shown here is derived from an EMBL/GenBank/DDBJ whole genome shotgun (WGS) entry which is preliminary data.</text>
</comment>
<dbReference type="RefSeq" id="WP_344165425.1">
    <property type="nucleotide sequence ID" value="NZ_BAAANF010000034.1"/>
</dbReference>
<sequence>MTYEYFARVWEPDGDSVDRPSGLWRRQGDEELEYLSLVDWTWHPRDAVAPPHPDLLVPISVEQVETLLGDHERFVSYWVQRLSVAKGDLNDEIRVYRQLPNPGGVVDEVFGRDNAWISTRTIRDFQAAGPHDVPDLEPIDTATADRLIQETRGISGATAL</sequence>
<dbReference type="EMBL" id="BAAANF010000034">
    <property type="protein sequence ID" value="GAA1720444.1"/>
    <property type="molecule type" value="Genomic_DNA"/>
</dbReference>
<keyword evidence="2" id="KW-1185">Reference proteome</keyword>
<evidence type="ECO:0000313" key="1">
    <source>
        <dbReference type="EMBL" id="GAA1720444.1"/>
    </source>
</evidence>
<reference evidence="2" key="1">
    <citation type="journal article" date="2019" name="Int. J. Syst. Evol. Microbiol.">
        <title>The Global Catalogue of Microorganisms (GCM) 10K type strain sequencing project: providing services to taxonomists for standard genome sequencing and annotation.</title>
        <authorList>
            <consortium name="The Broad Institute Genomics Platform"/>
            <consortium name="The Broad Institute Genome Sequencing Center for Infectious Disease"/>
            <person name="Wu L."/>
            <person name="Ma J."/>
        </authorList>
    </citation>
    <scope>NUCLEOTIDE SEQUENCE [LARGE SCALE GENOMIC DNA]</scope>
    <source>
        <strain evidence="2">JCM 14307</strain>
    </source>
</reference>
<accession>A0ABP4V9R8</accession>
<name>A0ABP4V9R8_9ACTN</name>
<evidence type="ECO:0000313" key="2">
    <source>
        <dbReference type="Proteomes" id="UP001500280"/>
    </source>
</evidence>
<organism evidence="1 2">
    <name type="scientific">Kribbella yunnanensis</name>
    <dbReference type="NCBI Taxonomy" id="190194"/>
    <lineage>
        <taxon>Bacteria</taxon>
        <taxon>Bacillati</taxon>
        <taxon>Actinomycetota</taxon>
        <taxon>Actinomycetes</taxon>
        <taxon>Propionibacteriales</taxon>
        <taxon>Kribbellaceae</taxon>
        <taxon>Kribbella</taxon>
    </lineage>
</organism>
<proteinExistence type="predicted"/>
<gene>
    <name evidence="1" type="ORF">GCM10009745_81950</name>
</gene>
<protein>
    <submittedName>
        <fullName evidence="1">Uncharacterized protein</fullName>
    </submittedName>
</protein>